<comment type="caution">
    <text evidence="2">The sequence shown here is derived from an EMBL/GenBank/DDBJ whole genome shotgun (WGS) entry which is preliminary data.</text>
</comment>
<keyword evidence="1" id="KW-0472">Membrane</keyword>
<feature type="transmembrane region" description="Helical" evidence="1">
    <location>
        <begin position="84"/>
        <end position="103"/>
    </location>
</feature>
<keyword evidence="3" id="KW-1185">Reference proteome</keyword>
<keyword evidence="1" id="KW-0812">Transmembrane</keyword>
<feature type="transmembrane region" description="Helical" evidence="1">
    <location>
        <begin position="343"/>
        <end position="360"/>
    </location>
</feature>
<keyword evidence="1" id="KW-1133">Transmembrane helix</keyword>
<evidence type="ECO:0000256" key="1">
    <source>
        <dbReference type="SAM" id="Phobius"/>
    </source>
</evidence>
<feature type="transmembrane region" description="Helical" evidence="1">
    <location>
        <begin position="279"/>
        <end position="300"/>
    </location>
</feature>
<dbReference type="PANTHER" id="PTHR36840">
    <property type="entry name" value="BLL5714 PROTEIN"/>
    <property type="match status" value="1"/>
</dbReference>
<dbReference type="Proteomes" id="UP001339911">
    <property type="component" value="Unassembled WGS sequence"/>
</dbReference>
<feature type="transmembrane region" description="Helical" evidence="1">
    <location>
        <begin position="238"/>
        <end position="258"/>
    </location>
</feature>
<name>A0ABU7SI28_9ACTN</name>
<dbReference type="RefSeq" id="WP_331209843.1">
    <property type="nucleotide sequence ID" value="NZ_JAZGQL010000017.1"/>
</dbReference>
<feature type="transmembrane region" description="Helical" evidence="1">
    <location>
        <begin position="167"/>
        <end position="188"/>
    </location>
</feature>
<feature type="transmembrane region" description="Helical" evidence="1">
    <location>
        <begin position="312"/>
        <end position="331"/>
    </location>
</feature>
<feature type="transmembrane region" description="Helical" evidence="1">
    <location>
        <begin position="209"/>
        <end position="226"/>
    </location>
</feature>
<gene>
    <name evidence="2" type="ORF">V1634_22425</name>
</gene>
<feature type="transmembrane region" description="Helical" evidence="1">
    <location>
        <begin position="24"/>
        <end position="41"/>
    </location>
</feature>
<sequence>MATSGEAGEPAPAAVQPDSTRPTYLELFFDLAYVFALIVVTRELLDDLSWGGAGRAVVLFLAFTLIWALATWAGDLLDLTRPSVVPQVVGVMAGSLLLAGMVPDAYHQGGLLFAVTYLTIHFGTGIYYTLVPSGATRTRTHRTMLWEVVAAVPWVVGGLQANAGSRAMLWGLALAVEYLGVVLGWPTPWAWRRPPREPRRVGERVAERYRQFVIVALGASLFLLGTEFSEGAYTLDRAVALVVVFTTTVLIWRIYIYRAGQLMTGTIARAANPARLSEITAFVHLVIVAGIVVTSVASQLVLHRPYGDTPPASAAVILGGPALFLAGRALLDYTVFAHVNRARLVGLLLLAGLGAATPLLPPVMLGLAVVGVLTGIATSNLIQTLTNPPRPATR</sequence>
<reference evidence="2 3" key="1">
    <citation type="submission" date="2024-01" db="EMBL/GenBank/DDBJ databases">
        <title>Genome insights into Plantactinospora veratri sp. nov.</title>
        <authorList>
            <person name="Wang L."/>
        </authorList>
    </citation>
    <scope>NUCLEOTIDE SEQUENCE [LARGE SCALE GENOMIC DNA]</scope>
    <source>
        <strain evidence="2 3">NEAU-FHS4</strain>
    </source>
</reference>
<evidence type="ECO:0000313" key="2">
    <source>
        <dbReference type="EMBL" id="MEE6309591.1"/>
    </source>
</evidence>
<accession>A0ABU7SI28</accession>
<dbReference type="EMBL" id="JAZGQL010000017">
    <property type="protein sequence ID" value="MEE6309591.1"/>
    <property type="molecule type" value="Genomic_DNA"/>
</dbReference>
<evidence type="ECO:0000313" key="3">
    <source>
        <dbReference type="Proteomes" id="UP001339911"/>
    </source>
</evidence>
<dbReference type="InterPro" id="IPR010640">
    <property type="entry name" value="Low_temperature_requirement_A"/>
</dbReference>
<organism evidence="2 3">
    <name type="scientific">Plantactinospora veratri</name>
    <dbReference type="NCBI Taxonomy" id="1436122"/>
    <lineage>
        <taxon>Bacteria</taxon>
        <taxon>Bacillati</taxon>
        <taxon>Actinomycetota</taxon>
        <taxon>Actinomycetes</taxon>
        <taxon>Micromonosporales</taxon>
        <taxon>Micromonosporaceae</taxon>
        <taxon>Plantactinospora</taxon>
    </lineage>
</organism>
<feature type="transmembrane region" description="Helical" evidence="1">
    <location>
        <begin position="109"/>
        <end position="131"/>
    </location>
</feature>
<dbReference type="PANTHER" id="PTHR36840:SF1">
    <property type="entry name" value="BLL5714 PROTEIN"/>
    <property type="match status" value="1"/>
</dbReference>
<feature type="transmembrane region" description="Helical" evidence="1">
    <location>
        <begin position="53"/>
        <end position="72"/>
    </location>
</feature>
<dbReference type="Pfam" id="PF06772">
    <property type="entry name" value="LtrA"/>
    <property type="match status" value="1"/>
</dbReference>
<protein>
    <submittedName>
        <fullName evidence="2">Low temperature requirement protein A</fullName>
    </submittedName>
</protein>
<proteinExistence type="predicted"/>